<proteinExistence type="predicted"/>
<dbReference type="InterPro" id="IPR013099">
    <property type="entry name" value="K_chnl_dom"/>
</dbReference>
<feature type="transmembrane region" description="Helical" evidence="1">
    <location>
        <begin position="257"/>
        <end position="277"/>
    </location>
</feature>
<dbReference type="Gene3D" id="1.10.287.70">
    <property type="match status" value="1"/>
</dbReference>
<organism evidence="4 5">
    <name type="scientific">Tetrabaena socialis</name>
    <dbReference type="NCBI Taxonomy" id="47790"/>
    <lineage>
        <taxon>Eukaryota</taxon>
        <taxon>Viridiplantae</taxon>
        <taxon>Chlorophyta</taxon>
        <taxon>core chlorophytes</taxon>
        <taxon>Chlorophyceae</taxon>
        <taxon>CS clade</taxon>
        <taxon>Chlamydomonadales</taxon>
        <taxon>Tetrabaenaceae</taxon>
        <taxon>Tetrabaena</taxon>
    </lineage>
</organism>
<feature type="domain" description="Potassium channel" evidence="3">
    <location>
        <begin position="230"/>
        <end position="282"/>
    </location>
</feature>
<name>A0A2J8A2V8_9CHLO</name>
<gene>
    <name evidence="4" type="ORF">TSOC_006773</name>
</gene>
<dbReference type="SUPFAM" id="SSF81324">
    <property type="entry name" value="Voltage-gated potassium channels"/>
    <property type="match status" value="1"/>
</dbReference>
<evidence type="ECO:0000313" key="5">
    <source>
        <dbReference type="Proteomes" id="UP000236333"/>
    </source>
</evidence>
<feature type="signal peptide" evidence="2">
    <location>
        <begin position="1"/>
        <end position="22"/>
    </location>
</feature>
<evidence type="ECO:0000256" key="2">
    <source>
        <dbReference type="SAM" id="SignalP"/>
    </source>
</evidence>
<dbReference type="OrthoDB" id="530947at2759"/>
<evidence type="ECO:0000313" key="4">
    <source>
        <dbReference type="EMBL" id="PNH06828.1"/>
    </source>
</evidence>
<keyword evidence="2" id="KW-0732">Signal</keyword>
<comment type="caution">
    <text evidence="4">The sequence shown here is derived from an EMBL/GenBank/DDBJ whole genome shotgun (WGS) entry which is preliminary data.</text>
</comment>
<dbReference type="Gene3D" id="3.40.190.10">
    <property type="entry name" value="Periplasmic binding protein-like II"/>
    <property type="match status" value="1"/>
</dbReference>
<dbReference type="AlphaFoldDB" id="A0A2J8A2V8"/>
<keyword evidence="1" id="KW-0472">Membrane</keyword>
<dbReference type="InterPro" id="IPR015683">
    <property type="entry name" value="Ionotropic_Glu_rcpt"/>
</dbReference>
<dbReference type="Proteomes" id="UP000236333">
    <property type="component" value="Unassembled WGS sequence"/>
</dbReference>
<dbReference type="EMBL" id="PGGS01000213">
    <property type="protein sequence ID" value="PNH06828.1"/>
    <property type="molecule type" value="Genomic_DNA"/>
</dbReference>
<keyword evidence="5" id="KW-1185">Reference proteome</keyword>
<reference evidence="4 5" key="1">
    <citation type="journal article" date="2017" name="Mol. Biol. Evol.">
        <title>The 4-celled Tetrabaena socialis nuclear genome reveals the essential components for genetic control of cell number at the origin of multicellularity in the volvocine lineage.</title>
        <authorList>
            <person name="Featherston J."/>
            <person name="Arakaki Y."/>
            <person name="Hanschen E.R."/>
            <person name="Ferris P.J."/>
            <person name="Michod R.E."/>
            <person name="Olson B.J.S.C."/>
            <person name="Nozaki H."/>
            <person name="Durand P.M."/>
        </authorList>
    </citation>
    <scope>NUCLEOTIDE SEQUENCE [LARGE SCALE GENOMIC DNA]</scope>
    <source>
        <strain evidence="4 5">NIES-571</strain>
    </source>
</reference>
<evidence type="ECO:0000259" key="3">
    <source>
        <dbReference type="Pfam" id="PF07885"/>
    </source>
</evidence>
<feature type="chain" id="PRO_5014438423" description="Potassium channel domain-containing protein" evidence="2">
    <location>
        <begin position="23"/>
        <end position="489"/>
    </location>
</feature>
<keyword evidence="1" id="KW-1133">Transmembrane helix</keyword>
<dbReference type="PANTHER" id="PTHR18966">
    <property type="entry name" value="IONOTROPIC GLUTAMATE RECEPTOR"/>
    <property type="match status" value="1"/>
</dbReference>
<evidence type="ECO:0000256" key="1">
    <source>
        <dbReference type="SAM" id="Phobius"/>
    </source>
</evidence>
<dbReference type="Pfam" id="PF07885">
    <property type="entry name" value="Ion_trans_2"/>
    <property type="match status" value="1"/>
</dbReference>
<sequence>MASGALLFIAVHMLAAASRAMAQMPAPSSALTLCLVDGPPELAQSTTTLVKEGELLNLTEASHRLQGLSVDLVSAVFHQVLGWPVNVRYTTGFSKTLYQTRIGDGCNVTVTSIFKAARRETCDSECTLPPDASKLSGEDFEPYTCCLDFSHTYFSGGWSLMSKQQSGTTINYISVFFQRDIVHAIAVAVIGMFFVAHVIWLFERRMYGLRNRDLPLYFQFRPKYLDGLKDGTWFASSTVLGDVGAGMKLPVTPAGRLLSIVWVMFGLFLLSFVTSIISSTLTEAKLRSDEILTVADVAGKRVCMQAGFYEYVFSSSFPAVGIQKTTYEAKIDCFYALKNDEVDAVFGVREEFVNYFSQGLGSGLLASPVIKSQEYCIAFAEGWPYAPHVNAALLTFREGIMATQPSYKDMIDRWYSGDANVATYGGKANTTEEDWSWGLIGTAIAFVVIYMLLQIFVFIVAYMTKSGQQEEKDAQQFGSAKSGMSASMK</sequence>
<dbReference type="SUPFAM" id="SSF53850">
    <property type="entry name" value="Periplasmic binding protein-like II"/>
    <property type="match status" value="1"/>
</dbReference>
<accession>A0A2J8A2V8</accession>
<keyword evidence="1" id="KW-0812">Transmembrane</keyword>
<feature type="transmembrane region" description="Helical" evidence="1">
    <location>
        <begin position="437"/>
        <end position="462"/>
    </location>
</feature>
<feature type="transmembrane region" description="Helical" evidence="1">
    <location>
        <begin position="181"/>
        <end position="202"/>
    </location>
</feature>
<protein>
    <recommendedName>
        <fullName evidence="3">Potassium channel domain-containing protein</fullName>
    </recommendedName>
</protein>